<comment type="caution">
    <text evidence="3">The sequence shown here is derived from an EMBL/GenBank/DDBJ whole genome shotgun (WGS) entry which is preliminary data.</text>
</comment>
<gene>
    <name evidence="3" type="primary">RDH14</name>
    <name evidence="3" type="ORF">Tcan_18992</name>
</gene>
<name>A0A0B2VZC4_TOXCA</name>
<dbReference type="EMBL" id="JPKZ01000632">
    <property type="protein sequence ID" value="KHN86325.1"/>
    <property type="molecule type" value="Genomic_DNA"/>
</dbReference>
<sequence>MMKPLVIAYTHVYIWDAGGHTDSDRTQLHTQLQREYTVMSSDEANSSGLMIPLVGVVASVTLILARKYFKGAQFKDHISAKGKVAFVTGANNGIGKQTARELNLRGAKVYMLCRNTERGREALHDLVKLGCDPSRLFVRQLDLADLSSVRNFVSEIGKEEEKLDILVNNAGIMFYPRFEKTRDGFETTWQTNYLGHFLLTELLLPILRNSPSGRVVNVSSLLHKQADSVEAAVVNSEKKFNRSQPYNRSKLAQVMHARELTRRLRASDPACTVTINSLHPGVCFTDLGRYTLLNKTPFKQILAPFLWFFMKTDKDGAQTSLFLCLSKQVEGISGKYFGECKEHQPSPKALDDHNCNVLYNYSLEAVGLGK</sequence>
<evidence type="ECO:0000313" key="4">
    <source>
        <dbReference type="Proteomes" id="UP000031036"/>
    </source>
</evidence>
<evidence type="ECO:0000256" key="2">
    <source>
        <dbReference type="RuleBase" id="RU000363"/>
    </source>
</evidence>
<keyword evidence="1" id="KW-0560">Oxidoreductase</keyword>
<dbReference type="PANTHER" id="PTHR43157:SF31">
    <property type="entry name" value="PHOSPHATIDYLINOSITOL-GLYCAN BIOSYNTHESIS CLASS F PROTEIN"/>
    <property type="match status" value="1"/>
</dbReference>
<dbReference type="OrthoDB" id="191139at2759"/>
<dbReference type="InterPro" id="IPR036291">
    <property type="entry name" value="NAD(P)-bd_dom_sf"/>
</dbReference>
<evidence type="ECO:0000256" key="1">
    <source>
        <dbReference type="ARBA" id="ARBA00023002"/>
    </source>
</evidence>
<accession>A0A0B2VZC4</accession>
<dbReference type="InterPro" id="IPR002347">
    <property type="entry name" value="SDR_fam"/>
</dbReference>
<dbReference type="PRINTS" id="PR00080">
    <property type="entry name" value="SDRFAMILY"/>
</dbReference>
<keyword evidence="4" id="KW-1185">Reference proteome</keyword>
<dbReference type="PANTHER" id="PTHR43157">
    <property type="entry name" value="PHOSPHATIDYLINOSITOL-GLYCAN BIOSYNTHESIS CLASS F PROTEIN-RELATED"/>
    <property type="match status" value="1"/>
</dbReference>
<organism evidence="3 4">
    <name type="scientific">Toxocara canis</name>
    <name type="common">Canine roundworm</name>
    <dbReference type="NCBI Taxonomy" id="6265"/>
    <lineage>
        <taxon>Eukaryota</taxon>
        <taxon>Metazoa</taxon>
        <taxon>Ecdysozoa</taxon>
        <taxon>Nematoda</taxon>
        <taxon>Chromadorea</taxon>
        <taxon>Rhabditida</taxon>
        <taxon>Spirurina</taxon>
        <taxon>Ascaridomorpha</taxon>
        <taxon>Ascaridoidea</taxon>
        <taxon>Toxocaridae</taxon>
        <taxon>Toxocara</taxon>
    </lineage>
</organism>
<dbReference type="OMA" id="FTELMRY"/>
<dbReference type="STRING" id="6265.A0A0B2VZC4"/>
<dbReference type="PRINTS" id="PR00081">
    <property type="entry name" value="GDHRDH"/>
</dbReference>
<dbReference type="SUPFAM" id="SSF51735">
    <property type="entry name" value="NAD(P)-binding Rossmann-fold domains"/>
    <property type="match status" value="1"/>
</dbReference>
<dbReference type="Gene3D" id="3.40.50.720">
    <property type="entry name" value="NAD(P)-binding Rossmann-like Domain"/>
    <property type="match status" value="1"/>
</dbReference>
<evidence type="ECO:0000313" key="3">
    <source>
        <dbReference type="EMBL" id="KHN86325.1"/>
    </source>
</evidence>
<dbReference type="AlphaFoldDB" id="A0A0B2VZC4"/>
<dbReference type="Pfam" id="PF00106">
    <property type="entry name" value="adh_short"/>
    <property type="match status" value="1"/>
</dbReference>
<dbReference type="GO" id="GO:0016491">
    <property type="term" value="F:oxidoreductase activity"/>
    <property type="evidence" value="ECO:0007669"/>
    <property type="project" value="UniProtKB-KW"/>
</dbReference>
<protein>
    <submittedName>
        <fullName evidence="3">Retinol dehydrogenase 14</fullName>
    </submittedName>
</protein>
<proteinExistence type="inferred from homology"/>
<comment type="similarity">
    <text evidence="2">Belongs to the short-chain dehydrogenases/reductases (SDR) family.</text>
</comment>
<dbReference type="Proteomes" id="UP000031036">
    <property type="component" value="Unassembled WGS sequence"/>
</dbReference>
<reference evidence="3 4" key="1">
    <citation type="submission" date="2014-11" db="EMBL/GenBank/DDBJ databases">
        <title>Genetic blueprint of the zoonotic pathogen Toxocara canis.</title>
        <authorList>
            <person name="Zhu X.-Q."/>
            <person name="Korhonen P.K."/>
            <person name="Cai H."/>
            <person name="Young N.D."/>
            <person name="Nejsum P."/>
            <person name="von Samson-Himmelstjerna G."/>
            <person name="Boag P.R."/>
            <person name="Tan P."/>
            <person name="Li Q."/>
            <person name="Min J."/>
            <person name="Yang Y."/>
            <person name="Wang X."/>
            <person name="Fang X."/>
            <person name="Hall R.S."/>
            <person name="Hofmann A."/>
            <person name="Sternberg P.W."/>
            <person name="Jex A.R."/>
            <person name="Gasser R.B."/>
        </authorList>
    </citation>
    <scope>NUCLEOTIDE SEQUENCE [LARGE SCALE GENOMIC DNA]</scope>
    <source>
        <strain evidence="3">PN_DK_2014</strain>
    </source>
</reference>